<evidence type="ECO:0000313" key="2">
    <source>
        <dbReference type="EMBL" id="CTQ43459.1"/>
    </source>
</evidence>
<dbReference type="Proteomes" id="UP000048926">
    <property type="component" value="Unassembled WGS sequence"/>
</dbReference>
<feature type="compositionally biased region" description="Basic and acidic residues" evidence="1">
    <location>
        <begin position="84"/>
        <end position="97"/>
    </location>
</feature>
<organism evidence="2 3">
    <name type="scientific">Roseibium aggregatum</name>
    <dbReference type="NCBI Taxonomy" id="187304"/>
    <lineage>
        <taxon>Bacteria</taxon>
        <taxon>Pseudomonadati</taxon>
        <taxon>Pseudomonadota</taxon>
        <taxon>Alphaproteobacteria</taxon>
        <taxon>Hyphomicrobiales</taxon>
        <taxon>Stappiaceae</taxon>
        <taxon>Roseibium</taxon>
    </lineage>
</organism>
<dbReference type="RefSeq" id="WP_055655598.1">
    <property type="nucleotide sequence ID" value="NZ_CXST01000001.1"/>
</dbReference>
<dbReference type="OrthoDB" id="7679294at2"/>
<proteinExistence type="predicted"/>
<sequence>MRDLKDEIEEAQAKVAHLRIRAERPSARLEDEFALEKARNRLLTLELRNLKQGREVRGSSSPKGNPGVVGSRQHMRQAPFTKRTNSEHLPRTAREKAEAAFAAVQGIAAEKKGRV</sequence>
<evidence type="ECO:0000313" key="3">
    <source>
        <dbReference type="Proteomes" id="UP000048926"/>
    </source>
</evidence>
<reference evidence="3" key="1">
    <citation type="submission" date="2015-07" db="EMBL/GenBank/DDBJ databases">
        <authorList>
            <person name="Rodrigo-Torres Lidia"/>
            <person name="Arahal R.David."/>
        </authorList>
    </citation>
    <scope>NUCLEOTIDE SEQUENCE [LARGE SCALE GENOMIC DNA]</scope>
    <source>
        <strain evidence="3">CECT 4801</strain>
    </source>
</reference>
<dbReference type="AlphaFoldDB" id="A0A0M6Y2A6"/>
<feature type="region of interest" description="Disordered" evidence="1">
    <location>
        <begin position="53"/>
        <end position="97"/>
    </location>
</feature>
<evidence type="ECO:0000256" key="1">
    <source>
        <dbReference type="SAM" id="MobiDB-lite"/>
    </source>
</evidence>
<dbReference type="EMBL" id="CXST01000001">
    <property type="protein sequence ID" value="CTQ43459.1"/>
    <property type="molecule type" value="Genomic_DNA"/>
</dbReference>
<dbReference type="STRING" id="187304.B0E33_20890"/>
<name>A0A0M6Y2A6_9HYPH</name>
<gene>
    <name evidence="2" type="ORF">LAL4801_01897</name>
</gene>
<protein>
    <submittedName>
        <fullName evidence="2">Uncharacterized protein</fullName>
    </submittedName>
</protein>
<accession>A0A0M6Y2A6</accession>
<keyword evidence="3" id="KW-1185">Reference proteome</keyword>